<dbReference type="Proteomes" id="UP000229730">
    <property type="component" value="Unassembled WGS sequence"/>
</dbReference>
<evidence type="ECO:0000313" key="4">
    <source>
        <dbReference type="Proteomes" id="UP000229730"/>
    </source>
</evidence>
<feature type="transmembrane region" description="Helical" evidence="1">
    <location>
        <begin position="21"/>
        <end position="41"/>
    </location>
</feature>
<keyword evidence="1" id="KW-1133">Transmembrane helix</keyword>
<name>A0A2G4YMZ4_9PROT</name>
<dbReference type="Gene3D" id="1.10.530.10">
    <property type="match status" value="1"/>
</dbReference>
<feature type="domain" description="Mannosyl-glycoprotein endo-beta-N-acetylglucosamidase-like" evidence="2">
    <location>
        <begin position="189"/>
        <end position="316"/>
    </location>
</feature>
<dbReference type="OrthoDB" id="9788155at2"/>
<keyword evidence="1" id="KW-0472">Membrane</keyword>
<comment type="caution">
    <text evidence="3">The sequence shown here is derived from an EMBL/GenBank/DDBJ whole genome shotgun (WGS) entry which is preliminary data.</text>
</comment>
<evidence type="ECO:0000313" key="3">
    <source>
        <dbReference type="EMBL" id="PHZ83663.1"/>
    </source>
</evidence>
<dbReference type="PANTHER" id="PTHR40572:SF1">
    <property type="entry name" value="PROTEIN BAX"/>
    <property type="match status" value="1"/>
</dbReference>
<organism evidence="3 4">
    <name type="scientific">Paremcibacter congregatus</name>
    <dbReference type="NCBI Taxonomy" id="2043170"/>
    <lineage>
        <taxon>Bacteria</taxon>
        <taxon>Pseudomonadati</taxon>
        <taxon>Pseudomonadota</taxon>
        <taxon>Alphaproteobacteria</taxon>
        <taxon>Emcibacterales</taxon>
        <taxon>Emcibacteraceae</taxon>
        <taxon>Paremcibacter</taxon>
    </lineage>
</organism>
<sequence length="328" mass="38617">MARRLLIRMTEMYKHHQRTPIRNTIITLFAIGFFIVGPLWLANWQIKQSFVPYSPIKHVDIIHLQEGKSTIKLLAAYGFDLRKIRQKKSGVPALYFANLPRELTKLKDTREKKRLFLSALLPPILKVNNIITQDRQRLKKIILKLTLGENATEAEYYWVTQKLVYYKIKVNDVQDFMDRMDVILDELLSRMNVIPPQLALAQAAQESGWGTSRFSQKGNALYGEWIWGNGCGMVPRQREPGKKHRMKCFPTIIEAVSSYIHNLNTHRAYQELRQVRRRFRDDQSMDVNALVETMTQYSQERDHYVTKIKNIIRVNRLNDFRRAYLQPV</sequence>
<dbReference type="AlphaFoldDB" id="A0A2G4YMZ4"/>
<dbReference type="InterPro" id="IPR053195">
    <property type="entry name" value="Bax-like"/>
</dbReference>
<protein>
    <recommendedName>
        <fullName evidence="2">Mannosyl-glycoprotein endo-beta-N-acetylglucosamidase-like domain-containing protein</fullName>
    </recommendedName>
</protein>
<keyword evidence="1" id="KW-0812">Transmembrane</keyword>
<dbReference type="EMBL" id="PDEM01000031">
    <property type="protein sequence ID" value="PHZ83663.1"/>
    <property type="molecule type" value="Genomic_DNA"/>
</dbReference>
<dbReference type="Pfam" id="PF01832">
    <property type="entry name" value="Glucosaminidase"/>
    <property type="match status" value="1"/>
</dbReference>
<reference evidence="3 4" key="1">
    <citation type="submission" date="2017-10" db="EMBL/GenBank/DDBJ databases">
        <title>Frigbacter circumglobatus gen. nov. sp. nov., isolated from sediment cultured in situ.</title>
        <authorList>
            <person name="Zhao Z."/>
        </authorList>
    </citation>
    <scope>NUCLEOTIDE SEQUENCE [LARGE SCALE GENOMIC DNA]</scope>
    <source>
        <strain evidence="3 4">ZYL</strain>
    </source>
</reference>
<evidence type="ECO:0000256" key="1">
    <source>
        <dbReference type="SAM" id="Phobius"/>
    </source>
</evidence>
<accession>A0A2G4YMZ4</accession>
<dbReference type="InterPro" id="IPR002901">
    <property type="entry name" value="MGlyc_endo_b_GlcNAc-like_dom"/>
</dbReference>
<dbReference type="InParanoid" id="A0A2G4YMZ4"/>
<keyword evidence="4" id="KW-1185">Reference proteome</keyword>
<dbReference type="GO" id="GO:0004040">
    <property type="term" value="F:amidase activity"/>
    <property type="evidence" value="ECO:0007669"/>
    <property type="project" value="InterPro"/>
</dbReference>
<dbReference type="PANTHER" id="PTHR40572">
    <property type="entry name" value="PROTEIN BAX"/>
    <property type="match status" value="1"/>
</dbReference>
<proteinExistence type="predicted"/>
<evidence type="ECO:0000259" key="2">
    <source>
        <dbReference type="Pfam" id="PF01832"/>
    </source>
</evidence>
<gene>
    <name evidence="3" type="ORF">CRD36_14900</name>
</gene>